<protein>
    <submittedName>
        <fullName evidence="1">Uncharacterized protein</fullName>
    </submittedName>
</protein>
<comment type="caution">
    <text evidence="1">The sequence shown here is derived from an EMBL/GenBank/DDBJ whole genome shotgun (WGS) entry which is preliminary data.</text>
</comment>
<name>A0A090T975_9VIBR</name>
<sequence length="39" mass="4432">MASFMLAFFLSVTQPIPKHVINEQQVQITRNLLTFSPLA</sequence>
<dbReference type="AlphaFoldDB" id="A0A090T975"/>
<evidence type="ECO:0000313" key="2">
    <source>
        <dbReference type="Proteomes" id="UP000029224"/>
    </source>
</evidence>
<reference evidence="1 2" key="1">
    <citation type="submission" date="2014-09" db="EMBL/GenBank/DDBJ databases">
        <title>Vibrio maritimus JCM 19240. (C210) whole genome shotgun sequence.</title>
        <authorList>
            <person name="Sawabe T."/>
            <person name="Meirelles P."/>
            <person name="Nakanishi M."/>
            <person name="Sayaka M."/>
            <person name="Hattori M."/>
            <person name="Ohkuma M."/>
        </authorList>
    </citation>
    <scope>NUCLEOTIDE SEQUENCE [LARGE SCALE GENOMIC DNA]</scope>
    <source>
        <strain evidence="1 2">JCM 19240</strain>
    </source>
</reference>
<organism evidence="1 2">
    <name type="scientific">Vibrio maritimus</name>
    <dbReference type="NCBI Taxonomy" id="990268"/>
    <lineage>
        <taxon>Bacteria</taxon>
        <taxon>Pseudomonadati</taxon>
        <taxon>Pseudomonadota</taxon>
        <taxon>Gammaproteobacteria</taxon>
        <taxon>Vibrionales</taxon>
        <taxon>Vibrionaceae</taxon>
        <taxon>Vibrio</taxon>
    </lineage>
</organism>
<dbReference type="EMBL" id="BBMT01000010">
    <property type="protein sequence ID" value="GAL36471.1"/>
    <property type="molecule type" value="Genomic_DNA"/>
</dbReference>
<proteinExistence type="predicted"/>
<keyword evidence="2" id="KW-1185">Reference proteome</keyword>
<reference evidence="1 2" key="2">
    <citation type="submission" date="2014-09" db="EMBL/GenBank/DDBJ databases">
        <authorList>
            <consortium name="NBRP consortium"/>
            <person name="Sawabe T."/>
            <person name="Meirelles P."/>
            <person name="Nakanishi M."/>
            <person name="Sayaka M."/>
            <person name="Hattori M."/>
            <person name="Ohkuma M."/>
        </authorList>
    </citation>
    <scope>NUCLEOTIDE SEQUENCE [LARGE SCALE GENOMIC DNA]</scope>
    <source>
        <strain evidence="1 2">JCM 19240</strain>
    </source>
</reference>
<dbReference type="Proteomes" id="UP000029224">
    <property type="component" value="Unassembled WGS sequence"/>
</dbReference>
<evidence type="ECO:0000313" key="1">
    <source>
        <dbReference type="EMBL" id="GAL36471.1"/>
    </source>
</evidence>
<accession>A0A090T975</accession>
<gene>
    <name evidence="1" type="ORF">JCM19240_1915</name>
</gene>